<dbReference type="PROSITE" id="PS50975">
    <property type="entry name" value="ATP_GRASP"/>
    <property type="match status" value="1"/>
</dbReference>
<evidence type="ECO:0000259" key="17">
    <source>
        <dbReference type="PROSITE" id="PS50975"/>
    </source>
</evidence>
<evidence type="ECO:0000256" key="10">
    <source>
        <dbReference type="ARBA" id="ARBA00022741"/>
    </source>
</evidence>
<evidence type="ECO:0000256" key="6">
    <source>
        <dbReference type="ARBA" id="ARBA00008696"/>
    </source>
</evidence>
<dbReference type="HAMAP" id="MF_01930">
    <property type="entry name" value="PurN"/>
    <property type="match status" value="1"/>
</dbReference>
<evidence type="ECO:0000256" key="11">
    <source>
        <dbReference type="ARBA" id="ARBA00022755"/>
    </source>
</evidence>
<comment type="catalytic activity">
    <reaction evidence="16">
        <text>5-phospho-beta-D-ribosylamine + glycine + ATP = N(1)-(5-phospho-beta-D-ribosyl)glycinamide + ADP + phosphate + H(+)</text>
        <dbReference type="Rhea" id="RHEA:17453"/>
        <dbReference type="ChEBI" id="CHEBI:15378"/>
        <dbReference type="ChEBI" id="CHEBI:30616"/>
        <dbReference type="ChEBI" id="CHEBI:43474"/>
        <dbReference type="ChEBI" id="CHEBI:57305"/>
        <dbReference type="ChEBI" id="CHEBI:58681"/>
        <dbReference type="ChEBI" id="CHEBI:143788"/>
        <dbReference type="ChEBI" id="CHEBI:456216"/>
        <dbReference type="EC" id="6.3.4.13"/>
    </reaction>
</comment>
<accession>A0AAN9TI79</accession>
<comment type="similarity">
    <text evidence="4 16">In the N-terminal section; belongs to the GARS family.</text>
</comment>
<dbReference type="Pfam" id="PF01071">
    <property type="entry name" value="GARS_A"/>
    <property type="match status" value="1"/>
</dbReference>
<evidence type="ECO:0000256" key="3">
    <source>
        <dbReference type="ARBA" id="ARBA00005174"/>
    </source>
</evidence>
<dbReference type="SUPFAM" id="SSF56059">
    <property type="entry name" value="Glutathione synthetase ATP-binding domain-like"/>
    <property type="match status" value="1"/>
</dbReference>
<dbReference type="InterPro" id="IPR016188">
    <property type="entry name" value="PurM-like_N"/>
</dbReference>
<evidence type="ECO:0000256" key="5">
    <source>
        <dbReference type="ARBA" id="ARBA00008630"/>
    </source>
</evidence>
<evidence type="ECO:0000256" key="13">
    <source>
        <dbReference type="ARBA" id="ARBA00023211"/>
    </source>
</evidence>
<reference evidence="18 19" key="1">
    <citation type="submission" date="2024-03" db="EMBL/GenBank/DDBJ databases">
        <title>Adaptation during the transition from Ophiocordyceps entomopathogen to insect associate is accompanied by gene loss and intensified selection.</title>
        <authorList>
            <person name="Ward C.M."/>
            <person name="Onetto C.A."/>
            <person name="Borneman A.R."/>
        </authorList>
    </citation>
    <scope>NUCLEOTIDE SEQUENCE [LARGE SCALE GENOMIC DNA]</scope>
    <source>
        <strain evidence="18">AWRI1</strain>
        <tissue evidence="18">Single Adult Female</tissue>
    </source>
</reference>
<dbReference type="InterPro" id="IPR002376">
    <property type="entry name" value="Formyl_transf_N"/>
</dbReference>
<keyword evidence="13 16" id="KW-0464">Manganese</keyword>
<evidence type="ECO:0000313" key="19">
    <source>
        <dbReference type="Proteomes" id="UP001367676"/>
    </source>
</evidence>
<dbReference type="InterPro" id="IPR036676">
    <property type="entry name" value="PurM-like_C_sf"/>
</dbReference>
<comment type="catalytic activity">
    <reaction evidence="16">
        <text>N(1)-(5-phospho-beta-D-ribosyl)glycinamide + (6R)-10-formyltetrahydrofolate = N(2)-formyl-N(1)-(5-phospho-beta-D-ribosyl)glycinamide + (6S)-5,6,7,8-tetrahydrofolate + H(+)</text>
        <dbReference type="Rhea" id="RHEA:15053"/>
        <dbReference type="ChEBI" id="CHEBI:15378"/>
        <dbReference type="ChEBI" id="CHEBI:57453"/>
        <dbReference type="ChEBI" id="CHEBI:143788"/>
        <dbReference type="ChEBI" id="CHEBI:147286"/>
        <dbReference type="ChEBI" id="CHEBI:195366"/>
        <dbReference type="EC" id="2.1.2.2"/>
    </reaction>
</comment>
<comment type="similarity">
    <text evidence="6 16">In the central section; belongs to the AIR synthase family.</text>
</comment>
<dbReference type="Pfam" id="PF02844">
    <property type="entry name" value="GARS_N"/>
    <property type="match status" value="1"/>
</dbReference>
<dbReference type="FunFam" id="3.30.470.20:FF:000018">
    <property type="entry name" value="Trifunctional purine biosynthetic protein adenosine-3"/>
    <property type="match status" value="1"/>
</dbReference>
<dbReference type="SUPFAM" id="SSF56042">
    <property type="entry name" value="PurM C-terminal domain-like"/>
    <property type="match status" value="1"/>
</dbReference>
<evidence type="ECO:0000256" key="4">
    <source>
        <dbReference type="ARBA" id="ARBA00007423"/>
    </source>
</evidence>
<dbReference type="InterPro" id="IPR020562">
    <property type="entry name" value="PRibGlycinamide_synth_N"/>
</dbReference>
<dbReference type="Pfam" id="PF02843">
    <property type="entry name" value="GARS_C"/>
    <property type="match status" value="1"/>
</dbReference>
<dbReference type="SUPFAM" id="SSF53328">
    <property type="entry name" value="Formyltransferase"/>
    <property type="match status" value="1"/>
</dbReference>
<comment type="pathway">
    <text evidence="3 16">Purine metabolism; IMP biosynthesis via de novo pathway; N(1)-(5-phospho-D-ribosyl)glycinamide from 5-phospho-alpha-D-ribose 1-diphosphate: step 2/2.</text>
</comment>
<dbReference type="SUPFAM" id="SSF52440">
    <property type="entry name" value="PreATP-grasp domain"/>
    <property type="match status" value="1"/>
</dbReference>
<comment type="pathway">
    <text evidence="2 16">Purine metabolism; IMP biosynthesis via de novo pathway; N(2)-formyl-N(1)-(5-phospho-D-ribosyl)glycinamide from N(1)-(5-phospho-D-ribosyl)glycinamide (10-formyl THF route): step 1/1.</text>
</comment>
<dbReference type="InterPro" id="IPR020559">
    <property type="entry name" value="PRibGlycinamide_synth_CS"/>
</dbReference>
<comment type="caution">
    <text evidence="18">The sequence shown here is derived from an EMBL/GenBank/DDBJ whole genome shotgun (WGS) entry which is preliminary data.</text>
</comment>
<evidence type="ECO:0000256" key="14">
    <source>
        <dbReference type="ARBA" id="ARBA00023268"/>
    </source>
</evidence>
<dbReference type="EC" id="2.1.2.2" evidence="16"/>
<dbReference type="Gene3D" id="3.40.50.170">
    <property type="entry name" value="Formyl transferase, N-terminal domain"/>
    <property type="match status" value="1"/>
</dbReference>
<dbReference type="InterPro" id="IPR036921">
    <property type="entry name" value="PurM-like_N_sf"/>
</dbReference>
<dbReference type="SUPFAM" id="SSF51246">
    <property type="entry name" value="Rudiment single hybrid motif"/>
    <property type="match status" value="1"/>
</dbReference>
<dbReference type="EC" id="6.3.3.1" evidence="16"/>
<dbReference type="GO" id="GO:0046872">
    <property type="term" value="F:metal ion binding"/>
    <property type="evidence" value="ECO:0007669"/>
    <property type="project" value="UniProtKB-KW"/>
</dbReference>
<dbReference type="InterPro" id="IPR020561">
    <property type="entry name" value="PRibGlycinamid_synth_ATP-grasp"/>
</dbReference>
<keyword evidence="12 15" id="KW-0067">ATP-binding</keyword>
<dbReference type="PROSITE" id="PS00373">
    <property type="entry name" value="GART"/>
    <property type="match status" value="1"/>
</dbReference>
<dbReference type="FunFam" id="3.30.1330.10:FF:000001">
    <property type="entry name" value="Phosphoribosylformylglycinamidine cyclo-ligase"/>
    <property type="match status" value="1"/>
</dbReference>
<dbReference type="Gene3D" id="3.30.1330.10">
    <property type="entry name" value="PurM-like, N-terminal domain"/>
    <property type="match status" value="1"/>
</dbReference>
<dbReference type="Gene3D" id="3.30.470.20">
    <property type="entry name" value="ATP-grasp fold, B domain"/>
    <property type="match status" value="1"/>
</dbReference>
<keyword evidence="11 16" id="KW-0658">Purine biosynthesis</keyword>
<comment type="similarity">
    <text evidence="5 16">In the C-terminal section; belongs to the GART family.</text>
</comment>
<dbReference type="InterPro" id="IPR036477">
    <property type="entry name" value="Formyl_transf_N_sf"/>
</dbReference>
<dbReference type="SUPFAM" id="SSF55326">
    <property type="entry name" value="PurM N-terminal domain-like"/>
    <property type="match status" value="1"/>
</dbReference>
<dbReference type="GO" id="GO:0004641">
    <property type="term" value="F:phosphoribosylformylglycinamidine cyclo-ligase activity"/>
    <property type="evidence" value="ECO:0007669"/>
    <property type="project" value="UniProtKB-EC"/>
</dbReference>
<protein>
    <recommendedName>
        <fullName evidence="16">Trifunctional purine biosynthetic protein adenosine-3</fullName>
    </recommendedName>
    <domain>
        <recommendedName>
            <fullName evidence="16">Phosphoribosylamine--glycine ligase</fullName>
            <ecNumber evidence="16">6.3.4.13</ecNumber>
        </recommendedName>
        <alternativeName>
            <fullName evidence="16">Glycinamide ribonucleotide synthetase</fullName>
            <shortName evidence="16">GARS</shortName>
        </alternativeName>
        <alternativeName>
            <fullName evidence="16">Phosphoribosylglycinamide synthetase</fullName>
        </alternativeName>
    </domain>
    <domain>
        <recommendedName>
            <fullName evidence="16">Phosphoribosylformylglycinamidine cyclo-ligase</fullName>
            <ecNumber evidence="16">6.3.3.1</ecNumber>
        </recommendedName>
        <alternativeName>
            <fullName evidence="16">AIR synthase</fullName>
            <shortName evidence="16">AIRS</shortName>
        </alternativeName>
        <alternativeName>
            <fullName evidence="16">Phosphoribosyl-aminoimidazole synthetase</fullName>
        </alternativeName>
    </domain>
    <domain>
        <recommendedName>
            <fullName evidence="16">Phosphoribosylglycinamide formyltransferase</fullName>
            <ecNumber evidence="16">2.1.2.2</ecNumber>
        </recommendedName>
        <alternativeName>
            <fullName evidence="16">5'-phosphoribosylglycinamide transformylase</fullName>
        </alternativeName>
        <alternativeName>
            <fullName evidence="16">GAR transformylase</fullName>
            <shortName evidence="16">GART</shortName>
        </alternativeName>
    </domain>
</protein>
<dbReference type="InterPro" id="IPR004733">
    <property type="entry name" value="PurM_cligase"/>
</dbReference>
<dbReference type="PANTHER" id="PTHR10520:SF12">
    <property type="entry name" value="TRIFUNCTIONAL PURINE BIOSYNTHETIC PROTEIN ADENOSINE-3"/>
    <property type="match status" value="1"/>
</dbReference>
<dbReference type="InterPro" id="IPR001555">
    <property type="entry name" value="GART_AS"/>
</dbReference>
<dbReference type="EMBL" id="JBBCAQ010000022">
    <property type="protein sequence ID" value="KAK7590440.1"/>
    <property type="molecule type" value="Genomic_DNA"/>
</dbReference>
<dbReference type="HAMAP" id="MF_00741">
    <property type="entry name" value="AIRS"/>
    <property type="match status" value="1"/>
</dbReference>
<evidence type="ECO:0000256" key="7">
    <source>
        <dbReference type="ARBA" id="ARBA00022598"/>
    </source>
</evidence>
<evidence type="ECO:0000313" key="18">
    <source>
        <dbReference type="EMBL" id="KAK7590440.1"/>
    </source>
</evidence>
<dbReference type="Proteomes" id="UP001367676">
    <property type="component" value="Unassembled WGS sequence"/>
</dbReference>
<dbReference type="Gene3D" id="3.30.1490.20">
    <property type="entry name" value="ATP-grasp fold, A domain"/>
    <property type="match status" value="1"/>
</dbReference>
<dbReference type="PANTHER" id="PTHR10520">
    <property type="entry name" value="TRIFUNCTIONAL PURINE BIOSYNTHETIC PROTEIN ADENOSINE-3-RELATED"/>
    <property type="match status" value="1"/>
</dbReference>
<dbReference type="Pfam" id="PF00551">
    <property type="entry name" value="Formyl_trans_N"/>
    <property type="match status" value="1"/>
</dbReference>
<dbReference type="InterPro" id="IPR020560">
    <property type="entry name" value="PRibGlycinamide_synth_C-dom"/>
</dbReference>
<dbReference type="Gene3D" id="3.90.650.10">
    <property type="entry name" value="PurM-like C-terminal domain"/>
    <property type="match status" value="1"/>
</dbReference>
<dbReference type="InterPro" id="IPR000115">
    <property type="entry name" value="PRibGlycinamide_synth"/>
</dbReference>
<name>A0AAN9TI79_9HEMI</name>
<dbReference type="GO" id="GO:0004644">
    <property type="term" value="F:phosphoribosylglycinamide formyltransferase activity"/>
    <property type="evidence" value="ECO:0007669"/>
    <property type="project" value="UniProtKB-EC"/>
</dbReference>
<evidence type="ECO:0000256" key="2">
    <source>
        <dbReference type="ARBA" id="ARBA00005054"/>
    </source>
</evidence>
<evidence type="ECO:0000256" key="15">
    <source>
        <dbReference type="PROSITE-ProRule" id="PRU00409"/>
    </source>
</evidence>
<evidence type="ECO:0000256" key="8">
    <source>
        <dbReference type="ARBA" id="ARBA00022679"/>
    </source>
</evidence>
<dbReference type="CDD" id="cd08645">
    <property type="entry name" value="FMT_core_GART"/>
    <property type="match status" value="1"/>
</dbReference>
<dbReference type="SMART" id="SM01209">
    <property type="entry name" value="GARS_A"/>
    <property type="match status" value="1"/>
</dbReference>
<comment type="catalytic activity">
    <reaction evidence="16">
        <text>2-formamido-N(1)-(5-O-phospho-beta-D-ribosyl)acetamidine + ATP = 5-amino-1-(5-phospho-beta-D-ribosyl)imidazole + ADP + phosphate + H(+)</text>
        <dbReference type="Rhea" id="RHEA:23032"/>
        <dbReference type="ChEBI" id="CHEBI:15378"/>
        <dbReference type="ChEBI" id="CHEBI:30616"/>
        <dbReference type="ChEBI" id="CHEBI:43474"/>
        <dbReference type="ChEBI" id="CHEBI:137981"/>
        <dbReference type="ChEBI" id="CHEBI:147287"/>
        <dbReference type="ChEBI" id="CHEBI:456216"/>
        <dbReference type="EC" id="6.3.3.1"/>
    </reaction>
</comment>
<evidence type="ECO:0000256" key="9">
    <source>
        <dbReference type="ARBA" id="ARBA00022723"/>
    </source>
</evidence>
<keyword evidence="7 16" id="KW-0436">Ligase</keyword>
<dbReference type="Pfam" id="PF02769">
    <property type="entry name" value="AIRS_C"/>
    <property type="match status" value="1"/>
</dbReference>
<dbReference type="GO" id="GO:0046084">
    <property type="term" value="P:adenine biosynthetic process"/>
    <property type="evidence" value="ECO:0007669"/>
    <property type="project" value="TreeGrafter"/>
</dbReference>
<dbReference type="EC" id="6.3.4.13" evidence="16"/>
<organism evidence="18 19">
    <name type="scientific">Parthenolecanium corni</name>
    <dbReference type="NCBI Taxonomy" id="536013"/>
    <lineage>
        <taxon>Eukaryota</taxon>
        <taxon>Metazoa</taxon>
        <taxon>Ecdysozoa</taxon>
        <taxon>Arthropoda</taxon>
        <taxon>Hexapoda</taxon>
        <taxon>Insecta</taxon>
        <taxon>Pterygota</taxon>
        <taxon>Neoptera</taxon>
        <taxon>Paraneoptera</taxon>
        <taxon>Hemiptera</taxon>
        <taxon>Sternorrhyncha</taxon>
        <taxon>Coccoidea</taxon>
        <taxon>Coccidae</taxon>
        <taxon>Parthenolecanium</taxon>
    </lineage>
</organism>
<comment type="pathway">
    <text evidence="1 16">Purine metabolism; IMP biosynthesis via de novo pathway; 5-amino-1-(5-phospho-D-ribosyl)imidazole from N(2)-formyl-N(1)-(5-phospho-D-ribosyl)glycinamide: step 2/2.</text>
</comment>
<dbReference type="InterPro" id="IPR004607">
    <property type="entry name" value="GART"/>
</dbReference>
<keyword evidence="8" id="KW-0808">Transferase</keyword>
<dbReference type="InterPro" id="IPR016185">
    <property type="entry name" value="PreATP-grasp_dom_sf"/>
</dbReference>
<dbReference type="AlphaFoldDB" id="A0AAN9TI79"/>
<dbReference type="InterPro" id="IPR037123">
    <property type="entry name" value="PRibGlycinamide_synth_C_sf"/>
</dbReference>
<keyword evidence="14 16" id="KW-0511">Multifunctional enzyme</keyword>
<dbReference type="InterPro" id="IPR011054">
    <property type="entry name" value="Rudment_hybrid_motif"/>
</dbReference>
<keyword evidence="10 15" id="KW-0547">Nucleotide-binding</keyword>
<dbReference type="NCBIfam" id="TIGR00639">
    <property type="entry name" value="PurN"/>
    <property type="match status" value="1"/>
</dbReference>
<dbReference type="InterPro" id="IPR010918">
    <property type="entry name" value="PurM-like_C_dom"/>
</dbReference>
<evidence type="ECO:0000256" key="1">
    <source>
        <dbReference type="ARBA" id="ARBA00004686"/>
    </source>
</evidence>
<dbReference type="InterPro" id="IPR013815">
    <property type="entry name" value="ATP_grasp_subdomain_1"/>
</dbReference>
<dbReference type="Gene3D" id="3.40.50.20">
    <property type="match status" value="1"/>
</dbReference>
<keyword evidence="19" id="KW-1185">Reference proteome</keyword>
<dbReference type="GO" id="GO:0005524">
    <property type="term" value="F:ATP binding"/>
    <property type="evidence" value="ECO:0007669"/>
    <property type="project" value="UniProtKB-UniRule"/>
</dbReference>
<evidence type="ECO:0000256" key="12">
    <source>
        <dbReference type="ARBA" id="ARBA00022840"/>
    </source>
</evidence>
<dbReference type="GO" id="GO:0005829">
    <property type="term" value="C:cytosol"/>
    <property type="evidence" value="ECO:0007669"/>
    <property type="project" value="TreeGrafter"/>
</dbReference>
<sequence length="1000" mass="108959">MNKKSVAVVGKGAREHALCWKLCLSPLVSTVYVIPGNGGTAAIPKAKNINIQLDVQVITDWCCKNKIDLVVIGPEQFLAEGLSDLLTANNLKSFGPSRKASQIETSKSWSKSFMEDIGIPTAKARSFDDYQSAVNYLEKLPENEKIVIKASGLAQGKGVFICENVREARMCVKEMMVSASLGSAGETIVIEEFLEGDEVSILAFCDGTSFSLMPPAQDNKRLKNNDLGPNTGGMGAVCPYYLSTDDINFIKTEVFEKAVSGMQSRGHPFKGVLYAGLILTRDGIKVLEFNCRFGDPETQVIIPLLETDLFNIIEACCDEKLKSVDIKWKDECAVGIVMASGGYPTSASPDTVINGLPLDITRSDNVQVFHAATDFKESMYLAKSGRILTTVAVDKSMLVASSVAKKVCSKLHFDGCQYRDDIANKAIARNILKKGVRTYKSAGVDITSGNELIEKLKKSVTRTHDKAVVTPLGSFAAGFDLEAKGFKSPLLVTGCDGVGTKLKIAEECNNFSTIGQDLVAMSVNDILALGAQPLFFLDYIACSELNVNQALQLIEGIIDGCKKSGCALIGGETAEMPGIFQKNEYELAGFVVGAVEKDRILPDRNIKEGDKIIRLPSSGIHSNGYSLLRKIMTDAGLSYHEKAPFSQEDLTYGEEFLKPTEIYSDLILGLHKSSKIKAFAHITGGGLLENTIRILPKSLRIFLDATQWQIPPVFGWIAAVGEVPEQEMLRTFNCGVGGIIVVSAERAEQIAVDLNSSIIGEIQSCPEGKPKFEISHFDTQLGRAMLPFIRSLVELKPLPRKRVAVLISGTGSNMEALIKETSSSSVAQIVLVISDKAKAGGLNIAKNYNIQTQIVEKRSNETREMHEERIHSLLIAAGIDIVCLAGYMRILTEFLVNNWRGKLLNIHPSLLPSFPGVRSQKQALEKGVKFSGCTVHFVEVEVDAGAIIEQGIVSIKADDQEEDLIERIKSVEHQIYPKALKLVASEKVKLDLQTGKLIYI</sequence>
<dbReference type="PROSITE" id="PS00184">
    <property type="entry name" value="GARS"/>
    <property type="match status" value="1"/>
</dbReference>
<dbReference type="SMART" id="SM01210">
    <property type="entry name" value="GARS_C"/>
    <property type="match status" value="1"/>
</dbReference>
<dbReference type="NCBIfam" id="TIGR00878">
    <property type="entry name" value="purM"/>
    <property type="match status" value="1"/>
</dbReference>
<dbReference type="GO" id="GO:0006189">
    <property type="term" value="P:'de novo' IMP biosynthetic process"/>
    <property type="evidence" value="ECO:0007669"/>
    <property type="project" value="UniProtKB-UniRule"/>
</dbReference>
<dbReference type="GO" id="GO:0004637">
    <property type="term" value="F:phosphoribosylamine-glycine ligase activity"/>
    <property type="evidence" value="ECO:0007669"/>
    <property type="project" value="UniProtKB-UniRule"/>
</dbReference>
<gene>
    <name evidence="18" type="ORF">V9T40_002053</name>
</gene>
<feature type="domain" description="ATP-grasp" evidence="17">
    <location>
        <begin position="111"/>
        <end position="318"/>
    </location>
</feature>
<dbReference type="NCBIfam" id="TIGR00877">
    <property type="entry name" value="purD"/>
    <property type="match status" value="1"/>
</dbReference>
<keyword evidence="9 16" id="KW-0479">Metal-binding</keyword>
<dbReference type="HAMAP" id="MF_00138">
    <property type="entry name" value="GARS"/>
    <property type="match status" value="1"/>
</dbReference>
<dbReference type="Gene3D" id="3.90.600.10">
    <property type="entry name" value="Phosphoribosylglycinamide synthetase, C-terminal domain"/>
    <property type="match status" value="1"/>
</dbReference>
<dbReference type="Pfam" id="PF00586">
    <property type="entry name" value="AIRS"/>
    <property type="match status" value="1"/>
</dbReference>
<evidence type="ECO:0000256" key="16">
    <source>
        <dbReference type="RuleBase" id="RU363089"/>
    </source>
</evidence>
<dbReference type="InterPro" id="IPR011761">
    <property type="entry name" value="ATP-grasp"/>
</dbReference>
<proteinExistence type="inferred from homology"/>
<dbReference type="CDD" id="cd02196">
    <property type="entry name" value="PurM"/>
    <property type="match status" value="1"/>
</dbReference>